<keyword evidence="5" id="KW-1185">Reference proteome</keyword>
<feature type="non-terminal residue" evidence="4">
    <location>
        <position position="1"/>
    </location>
</feature>
<dbReference type="PANTHER" id="PTHR31614">
    <property type="entry name" value="PROTEIN DOWNSTREAM OF FLC-RELATED"/>
    <property type="match status" value="1"/>
</dbReference>
<dbReference type="GO" id="GO:0005615">
    <property type="term" value="C:extracellular space"/>
    <property type="evidence" value="ECO:0007669"/>
    <property type="project" value="InterPro"/>
</dbReference>
<evidence type="ECO:0000256" key="2">
    <source>
        <dbReference type="ARBA" id="ARBA00023157"/>
    </source>
</evidence>
<dbReference type="AlphaFoldDB" id="A0AAN8UTD7"/>
<keyword evidence="2" id="KW-1015">Disulfide bond</keyword>
<comment type="similarity">
    <text evidence="1">Belongs to the Ole e I family.</text>
</comment>
<keyword evidence="3" id="KW-0732">Signal</keyword>
<dbReference type="PANTHER" id="PTHR31614:SF2">
    <property type="entry name" value="F28N24.16 PROTEIN"/>
    <property type="match status" value="1"/>
</dbReference>
<dbReference type="Proteomes" id="UP001370490">
    <property type="component" value="Unassembled WGS sequence"/>
</dbReference>
<proteinExistence type="inferred from homology"/>
<evidence type="ECO:0000256" key="1">
    <source>
        <dbReference type="ARBA" id="ARBA00010049"/>
    </source>
</evidence>
<protein>
    <submittedName>
        <fullName evidence="4">Uncharacterized protein</fullName>
    </submittedName>
</protein>
<comment type="caution">
    <text evidence="4">The sequence shown here is derived from an EMBL/GenBank/DDBJ whole genome shotgun (WGS) entry which is preliminary data.</text>
</comment>
<evidence type="ECO:0000256" key="3">
    <source>
        <dbReference type="SAM" id="SignalP"/>
    </source>
</evidence>
<dbReference type="Pfam" id="PF01190">
    <property type="entry name" value="Pollen_Ole_e_1"/>
    <property type="match status" value="1"/>
</dbReference>
<accession>A0AAN8UTD7</accession>
<feature type="signal peptide" evidence="3">
    <location>
        <begin position="1"/>
        <end position="28"/>
    </location>
</feature>
<evidence type="ECO:0000313" key="5">
    <source>
        <dbReference type="Proteomes" id="UP001370490"/>
    </source>
</evidence>
<evidence type="ECO:0000313" key="4">
    <source>
        <dbReference type="EMBL" id="KAK6917676.1"/>
    </source>
</evidence>
<feature type="chain" id="PRO_5042947757" evidence="3">
    <location>
        <begin position="29"/>
        <end position="171"/>
    </location>
</feature>
<dbReference type="PROSITE" id="PS00925">
    <property type="entry name" value="OLEEI"/>
    <property type="match status" value="1"/>
</dbReference>
<reference evidence="4 5" key="1">
    <citation type="submission" date="2023-12" db="EMBL/GenBank/DDBJ databases">
        <title>A high-quality genome assembly for Dillenia turbinata (Dilleniales).</title>
        <authorList>
            <person name="Chanderbali A."/>
        </authorList>
    </citation>
    <scope>NUCLEOTIDE SEQUENCE [LARGE SCALE GENOMIC DNA]</scope>
    <source>
        <strain evidence="4">LSX21</strain>
        <tissue evidence="4">Leaf</tissue>
    </source>
</reference>
<name>A0AAN8UTD7_9MAGN</name>
<sequence>KKMAKSVQSVILLAAALCVLSCIATAKAQEPKFHVEGQVYCDTCRIRFLTRVSEVLPDAKVQLECKNRTTEVITMTKEAKTGKNGNYRIPVHGDHEEDICEVVLKESPRDDCNELGISWGGNRARISLAANSGIISEAREANPLFFMKKESLPECAEVLQELGILPDGELI</sequence>
<dbReference type="InterPro" id="IPR006041">
    <property type="entry name" value="Pollen_Ole_e1_allergen"/>
</dbReference>
<dbReference type="EMBL" id="JBAMMX010000023">
    <property type="protein sequence ID" value="KAK6917676.1"/>
    <property type="molecule type" value="Genomic_DNA"/>
</dbReference>
<dbReference type="InterPro" id="IPR006040">
    <property type="entry name" value="Allergen_Ole_e_I_CS"/>
</dbReference>
<organism evidence="4 5">
    <name type="scientific">Dillenia turbinata</name>
    <dbReference type="NCBI Taxonomy" id="194707"/>
    <lineage>
        <taxon>Eukaryota</taxon>
        <taxon>Viridiplantae</taxon>
        <taxon>Streptophyta</taxon>
        <taxon>Embryophyta</taxon>
        <taxon>Tracheophyta</taxon>
        <taxon>Spermatophyta</taxon>
        <taxon>Magnoliopsida</taxon>
        <taxon>eudicotyledons</taxon>
        <taxon>Gunneridae</taxon>
        <taxon>Pentapetalae</taxon>
        <taxon>Dilleniales</taxon>
        <taxon>Dilleniaceae</taxon>
        <taxon>Dillenia</taxon>
    </lineage>
</organism>
<gene>
    <name evidence="4" type="ORF">RJ641_018427</name>
</gene>